<keyword evidence="2" id="KW-1185">Reference proteome</keyword>
<evidence type="ECO:0000313" key="1">
    <source>
        <dbReference type="EMBL" id="EPX78540.1"/>
    </source>
</evidence>
<evidence type="ECO:0000313" key="2">
    <source>
        <dbReference type="Proteomes" id="UP000015351"/>
    </source>
</evidence>
<dbReference type="EMBL" id="AONI01000011">
    <property type="protein sequence ID" value="EPX78540.1"/>
    <property type="molecule type" value="Genomic_DNA"/>
</dbReference>
<sequence length="383" mass="44293">MNRVFLHIGMHKTGSTAIQSAFNGYDDGLLKYADFGYENHSIPIYTAYSAHYKTYHIWQNANLSPQQIENKRQLYRNRITQEISQSGEYDLLISGEDISLLSDSELCELQKAFEKFEKQVVVIVYVRSPISFIRSNYQEVIKNGLNPNIPPPPNYRFRIEKFVKAFGHSSVIVRPFSRGELREHNVVEDFSQLIGVAAPRHSNDANTSLSTEATRILYQLNEMILTFGDDPDYLHARNQIRAHVRCAFPGSFEIPLPLISGLVDEADSEWLYGATNVDFRLPAIQVNHFSESELNNYFNMLEPVTINKLKEYLNQKLGLQKFPENKRSLLAHYFMSFLRPKDTCYSKFDQDCYLRLNPDVKEAGMDPYQHYLQYGRFAGRRIG</sequence>
<dbReference type="Proteomes" id="UP000015351">
    <property type="component" value="Unassembled WGS sequence"/>
</dbReference>
<organism evidence="1 2">
    <name type="scientific">Litoreibacter arenae DSM 19593</name>
    <dbReference type="NCBI Taxonomy" id="1123360"/>
    <lineage>
        <taxon>Bacteria</taxon>
        <taxon>Pseudomonadati</taxon>
        <taxon>Pseudomonadota</taxon>
        <taxon>Alphaproteobacteria</taxon>
        <taxon>Rhodobacterales</taxon>
        <taxon>Roseobacteraceae</taxon>
        <taxon>Litoreibacter</taxon>
    </lineage>
</organism>
<dbReference type="eggNOG" id="ENOG5033B5H">
    <property type="taxonomic scope" value="Bacteria"/>
</dbReference>
<comment type="caution">
    <text evidence="1">The sequence shown here is derived from an EMBL/GenBank/DDBJ whole genome shotgun (WGS) entry which is preliminary data.</text>
</comment>
<dbReference type="PATRIC" id="fig|1123360.3.peg.2310"/>
<reference evidence="2" key="1">
    <citation type="journal article" date="2013" name="Stand. Genomic Sci.">
        <title>Genome sequence of the Litoreibacter arenae type strain (DSM 19593(T)), a member of the Roseobacter clade isolated from sea sand.</title>
        <authorList>
            <person name="Riedel T."/>
            <person name="Fiebig A."/>
            <person name="Petersen J."/>
            <person name="Gronow S."/>
            <person name="Kyrpides N.C."/>
            <person name="Goker M."/>
            <person name="Klenk H.P."/>
        </authorList>
    </citation>
    <scope>NUCLEOTIDE SEQUENCE [LARGE SCALE GENOMIC DNA]</scope>
    <source>
        <strain evidence="2">DSM 19593</strain>
    </source>
</reference>
<dbReference type="InterPro" id="IPR027417">
    <property type="entry name" value="P-loop_NTPase"/>
</dbReference>
<evidence type="ECO:0008006" key="3">
    <source>
        <dbReference type="Google" id="ProtNLM"/>
    </source>
</evidence>
<dbReference type="HOGENOM" id="CLU_721204_0_0_5"/>
<accession>S9RK95</accession>
<name>S9RK95_9RHOB</name>
<dbReference type="AlphaFoldDB" id="S9RK95"/>
<protein>
    <recommendedName>
        <fullName evidence="3">Sulfotransferase domain-containing protein</fullName>
    </recommendedName>
</protein>
<dbReference type="STRING" id="1123360.thalar_02332"/>
<proteinExistence type="predicted"/>
<dbReference type="SUPFAM" id="SSF52540">
    <property type="entry name" value="P-loop containing nucleoside triphosphate hydrolases"/>
    <property type="match status" value="1"/>
</dbReference>
<gene>
    <name evidence="1" type="ORF">thalar_02332</name>
</gene>
<dbReference type="Gene3D" id="3.40.50.300">
    <property type="entry name" value="P-loop containing nucleotide triphosphate hydrolases"/>
    <property type="match status" value="1"/>
</dbReference>